<dbReference type="OrthoDB" id="5593278at2759"/>
<keyword evidence="2" id="KW-1185">Reference proteome</keyword>
<dbReference type="InterPro" id="IPR053720">
    <property type="entry name" value="Psm_Assembly_Chaperone"/>
</dbReference>
<dbReference type="PANTHER" id="PTHR31051">
    <property type="entry name" value="PROTEASOME ASSEMBLY CHAPERONE 3"/>
    <property type="match status" value="1"/>
</dbReference>
<dbReference type="Pfam" id="PF10178">
    <property type="entry name" value="PAC3"/>
    <property type="match status" value="1"/>
</dbReference>
<comment type="caution">
    <text evidence="1">The sequence shown here is derived from an EMBL/GenBank/DDBJ whole genome shotgun (WGS) entry which is preliminary data.</text>
</comment>
<proteinExistence type="predicted"/>
<name>A0A7C8MHB3_9PLEO</name>
<gene>
    <name evidence="1" type="ORF">BDV95DRAFT_480462</name>
</gene>
<dbReference type="GO" id="GO:0043248">
    <property type="term" value="P:proteasome assembly"/>
    <property type="evidence" value="ECO:0007669"/>
    <property type="project" value="InterPro"/>
</dbReference>
<sequence length="157" mass="16665">MAGAKEYTVKPSPFPATTKTATAIIKGAETTATTVYFTDKIMVTVTQNGRLAHWVHVPLDVAATDDSLTSNYYLDPDDDTPPSDLLPMHHLTATTILGGTIPEIDVLGQTLATQIASAIKTRSSGEMRTLVVGTGLDKGMSGREEYSELVGLILGTL</sequence>
<accession>A0A7C8MHB3</accession>
<dbReference type="EMBL" id="JAADJZ010000001">
    <property type="protein sequence ID" value="KAF2878498.1"/>
    <property type="molecule type" value="Genomic_DNA"/>
</dbReference>
<dbReference type="Gene3D" id="3.30.230.90">
    <property type="match status" value="1"/>
</dbReference>
<organism evidence="1 2">
    <name type="scientific">Massariosphaeria phaeospora</name>
    <dbReference type="NCBI Taxonomy" id="100035"/>
    <lineage>
        <taxon>Eukaryota</taxon>
        <taxon>Fungi</taxon>
        <taxon>Dikarya</taxon>
        <taxon>Ascomycota</taxon>
        <taxon>Pezizomycotina</taxon>
        <taxon>Dothideomycetes</taxon>
        <taxon>Pleosporomycetidae</taxon>
        <taxon>Pleosporales</taxon>
        <taxon>Pleosporales incertae sedis</taxon>
        <taxon>Massariosphaeria</taxon>
    </lineage>
</organism>
<evidence type="ECO:0000313" key="1">
    <source>
        <dbReference type="EMBL" id="KAF2878498.1"/>
    </source>
</evidence>
<dbReference type="PANTHER" id="PTHR31051:SF1">
    <property type="entry name" value="PROTEASOME ASSEMBLY CHAPERONE 3"/>
    <property type="match status" value="1"/>
</dbReference>
<dbReference type="AlphaFoldDB" id="A0A7C8MHB3"/>
<reference evidence="1 2" key="1">
    <citation type="submission" date="2020-01" db="EMBL/GenBank/DDBJ databases">
        <authorList>
            <consortium name="DOE Joint Genome Institute"/>
            <person name="Haridas S."/>
            <person name="Albert R."/>
            <person name="Binder M."/>
            <person name="Bloem J."/>
            <person name="Labutti K."/>
            <person name="Salamov A."/>
            <person name="Andreopoulos B."/>
            <person name="Baker S.E."/>
            <person name="Barry K."/>
            <person name="Bills G."/>
            <person name="Bluhm B.H."/>
            <person name="Cannon C."/>
            <person name="Castanera R."/>
            <person name="Culley D.E."/>
            <person name="Daum C."/>
            <person name="Ezra D."/>
            <person name="Gonzalez J.B."/>
            <person name="Henrissat B."/>
            <person name="Kuo A."/>
            <person name="Liang C."/>
            <person name="Lipzen A."/>
            <person name="Lutzoni F."/>
            <person name="Magnuson J."/>
            <person name="Mondo S."/>
            <person name="Nolan M."/>
            <person name="Ohm R."/>
            <person name="Pangilinan J."/>
            <person name="Park H.-J.H."/>
            <person name="Ramirez L."/>
            <person name="Alfaro M."/>
            <person name="Sun H."/>
            <person name="Tritt A."/>
            <person name="Yoshinaga Y."/>
            <person name="Zwiers L.-H.L."/>
            <person name="Turgeon B.G."/>
            <person name="Goodwin S.B."/>
            <person name="Spatafora J.W."/>
            <person name="Crous P.W."/>
            <person name="Grigoriev I.V."/>
        </authorList>
    </citation>
    <scope>NUCLEOTIDE SEQUENCE [LARGE SCALE GENOMIC DNA]</scope>
    <source>
        <strain evidence="1 2">CBS 611.86</strain>
    </source>
</reference>
<evidence type="ECO:0000313" key="2">
    <source>
        <dbReference type="Proteomes" id="UP000481861"/>
    </source>
</evidence>
<protein>
    <submittedName>
        <fullName evidence="1">Uncharacterized protein</fullName>
    </submittedName>
</protein>
<dbReference type="Proteomes" id="UP000481861">
    <property type="component" value="Unassembled WGS sequence"/>
</dbReference>
<dbReference type="InterPro" id="IPR018788">
    <property type="entry name" value="Proteasome_assmbl_chp_3"/>
</dbReference>